<dbReference type="Proteomes" id="UP000008720">
    <property type="component" value="Chromosome"/>
</dbReference>
<dbReference type="EMBL" id="CP002349">
    <property type="protein sequence ID" value="ADR22449.1"/>
    <property type="molecule type" value="Genomic_DNA"/>
</dbReference>
<gene>
    <name evidence="1" type="ordered locus">Ftrac_2471</name>
</gene>
<dbReference type="AlphaFoldDB" id="E4TN35"/>
<proteinExistence type="predicted"/>
<dbReference type="KEGG" id="mtt:Ftrac_2471"/>
<dbReference type="OrthoDB" id="9834909at2"/>
<evidence type="ECO:0000313" key="1">
    <source>
        <dbReference type="EMBL" id="ADR22449.1"/>
    </source>
</evidence>
<organism evidence="1 2">
    <name type="scientific">Marivirga tractuosa (strain ATCC 23168 / DSM 4126 / NBRC 15989 / NCIMB 1408 / VKM B-1430 / H-43)</name>
    <name type="common">Microscilla tractuosa</name>
    <name type="synonym">Flexibacter tractuosus</name>
    <dbReference type="NCBI Taxonomy" id="643867"/>
    <lineage>
        <taxon>Bacteria</taxon>
        <taxon>Pseudomonadati</taxon>
        <taxon>Bacteroidota</taxon>
        <taxon>Cytophagia</taxon>
        <taxon>Cytophagales</taxon>
        <taxon>Marivirgaceae</taxon>
        <taxon>Marivirga</taxon>
    </lineage>
</organism>
<dbReference type="RefSeq" id="WP_013454592.1">
    <property type="nucleotide sequence ID" value="NC_014759.1"/>
</dbReference>
<sequence>MKTHTSSFVLFLLIFTSGTFPNKTDFSGKLNMKIKGESYTFDAMKRSDSRLSFQDKGIAVYIVNPKGEGTIAEITILSNSIYDMKSHRYELGTKKQKPKTMMDIYNKDSSKNKDILNFKFRRIDQMDQEEYFELSKGTVNLDYDDEAGYFKISFVGEDKNGISISGLLELDNPYVIDRRD</sequence>
<keyword evidence="2" id="KW-1185">Reference proteome</keyword>
<name>E4TN35_MARTH</name>
<protein>
    <submittedName>
        <fullName evidence="1">Uncharacterized protein</fullName>
    </submittedName>
</protein>
<accession>E4TN35</accession>
<reference evidence="1 2" key="1">
    <citation type="journal article" date="2011" name="Stand. Genomic Sci.">
        <title>Complete genome sequence of Marivirga tractuosa type strain (H-43).</title>
        <authorList>
            <person name="Pagani I."/>
            <person name="Chertkov O."/>
            <person name="Lapidus A."/>
            <person name="Lucas S."/>
            <person name="Del Rio T.G."/>
            <person name="Tice H."/>
            <person name="Copeland A."/>
            <person name="Cheng J.F."/>
            <person name="Nolan M."/>
            <person name="Saunders E."/>
            <person name="Pitluck S."/>
            <person name="Held B."/>
            <person name="Goodwin L."/>
            <person name="Liolios K."/>
            <person name="Ovchinikova G."/>
            <person name="Ivanova N."/>
            <person name="Mavromatis K."/>
            <person name="Pati A."/>
            <person name="Chen A."/>
            <person name="Palaniappan K."/>
            <person name="Land M."/>
            <person name="Hauser L."/>
            <person name="Jeffries C.D."/>
            <person name="Detter J.C."/>
            <person name="Han C."/>
            <person name="Tapia R."/>
            <person name="Ngatchou-Djao O.D."/>
            <person name="Rohde M."/>
            <person name="Goker M."/>
            <person name="Spring S."/>
            <person name="Sikorski J."/>
            <person name="Woyke T."/>
            <person name="Bristow J."/>
            <person name="Eisen J.A."/>
            <person name="Markowitz V."/>
            <person name="Hugenholtz P."/>
            <person name="Klenk H.P."/>
            <person name="Kyrpides N.C."/>
        </authorList>
    </citation>
    <scope>NUCLEOTIDE SEQUENCE [LARGE SCALE GENOMIC DNA]</scope>
    <source>
        <strain evidence="2">ATCC 23168 / DSM 4126 / NBRC 15989 / NCIMB 1408 / VKM B-1430 / H-43</strain>
    </source>
</reference>
<evidence type="ECO:0000313" key="2">
    <source>
        <dbReference type="Proteomes" id="UP000008720"/>
    </source>
</evidence>
<dbReference type="HOGENOM" id="CLU_1494569_0_0_10"/>